<dbReference type="EMBL" id="JABBFZ010000003">
    <property type="protein sequence ID" value="NML30775.1"/>
    <property type="molecule type" value="Genomic_DNA"/>
</dbReference>
<evidence type="ECO:0000256" key="1">
    <source>
        <dbReference type="SAM" id="MobiDB-lite"/>
    </source>
</evidence>
<feature type="region of interest" description="Disordered" evidence="1">
    <location>
        <begin position="73"/>
        <end position="127"/>
    </location>
</feature>
<evidence type="ECO:0000256" key="2">
    <source>
        <dbReference type="SAM" id="SignalP"/>
    </source>
</evidence>
<comment type="caution">
    <text evidence="3">The sequence shown here is derived from an EMBL/GenBank/DDBJ whole genome shotgun (WGS) entry which is preliminary data.</text>
</comment>
<sequence length="127" mass="14009">MKKLLIAVLPVLFSAQATYAQSIVSAASSAYAPRYVEKKSQLDAMTPHAASSVTLYGSASDFAYAKKNRYVSPNVYTESQNNRPKAKRRSITQPARTKDSADLYSNDLWNSDQTYASPQTSDPYSAR</sequence>
<evidence type="ECO:0000313" key="3">
    <source>
        <dbReference type="EMBL" id="NML30775.1"/>
    </source>
</evidence>
<feature type="compositionally biased region" description="Polar residues" evidence="1">
    <location>
        <begin position="74"/>
        <end position="83"/>
    </location>
</feature>
<evidence type="ECO:0000313" key="4">
    <source>
        <dbReference type="Proteomes" id="UP000583127"/>
    </source>
</evidence>
<dbReference type="RefSeq" id="WP_169497053.1">
    <property type="nucleotide sequence ID" value="NZ_JABBFZ010000003.1"/>
</dbReference>
<keyword evidence="2" id="KW-0732">Signal</keyword>
<keyword evidence="4" id="KW-1185">Reference proteome</keyword>
<protein>
    <recommendedName>
        <fullName evidence="5">DUF4148 domain-containing protein</fullName>
    </recommendedName>
</protein>
<dbReference type="AlphaFoldDB" id="A0A7X9ZXM9"/>
<accession>A0A7X9ZXM9</accession>
<dbReference type="Proteomes" id="UP000583127">
    <property type="component" value="Unassembled WGS sequence"/>
</dbReference>
<organism evidence="3 4">
    <name type="scientific">Paraburkholderia antibiotica</name>
    <dbReference type="NCBI Taxonomy" id="2728839"/>
    <lineage>
        <taxon>Bacteria</taxon>
        <taxon>Pseudomonadati</taxon>
        <taxon>Pseudomonadota</taxon>
        <taxon>Betaproteobacteria</taxon>
        <taxon>Burkholderiales</taxon>
        <taxon>Burkholderiaceae</taxon>
        <taxon>Paraburkholderia</taxon>
    </lineage>
</organism>
<evidence type="ECO:0008006" key="5">
    <source>
        <dbReference type="Google" id="ProtNLM"/>
    </source>
</evidence>
<reference evidence="3 4" key="1">
    <citation type="submission" date="2020-04" db="EMBL/GenBank/DDBJ databases">
        <title>Paraburkholderia sp. G-4-1-8 isolated from soil.</title>
        <authorList>
            <person name="Dahal R.H."/>
        </authorList>
    </citation>
    <scope>NUCLEOTIDE SEQUENCE [LARGE SCALE GENOMIC DNA]</scope>
    <source>
        <strain evidence="3 4">G-4-1-8</strain>
    </source>
</reference>
<feature type="signal peptide" evidence="2">
    <location>
        <begin position="1"/>
        <end position="20"/>
    </location>
</feature>
<proteinExistence type="predicted"/>
<name>A0A7X9ZXM9_9BURK</name>
<gene>
    <name evidence="3" type="ORF">HHL14_08005</name>
</gene>
<feature type="compositionally biased region" description="Polar residues" evidence="1">
    <location>
        <begin position="107"/>
        <end position="127"/>
    </location>
</feature>
<feature type="chain" id="PRO_5030845427" description="DUF4148 domain-containing protein" evidence="2">
    <location>
        <begin position="21"/>
        <end position="127"/>
    </location>
</feature>